<evidence type="ECO:0000256" key="1">
    <source>
        <dbReference type="SAM" id="Phobius"/>
    </source>
</evidence>
<evidence type="ECO:0000256" key="2">
    <source>
        <dbReference type="SAM" id="SignalP"/>
    </source>
</evidence>
<organism evidence="3 4">
    <name type="scientific">Ceratina calcarata</name>
    <dbReference type="NCBI Taxonomy" id="156304"/>
    <lineage>
        <taxon>Eukaryota</taxon>
        <taxon>Metazoa</taxon>
        <taxon>Ecdysozoa</taxon>
        <taxon>Arthropoda</taxon>
        <taxon>Hexapoda</taxon>
        <taxon>Insecta</taxon>
        <taxon>Pterygota</taxon>
        <taxon>Neoptera</taxon>
        <taxon>Endopterygota</taxon>
        <taxon>Hymenoptera</taxon>
        <taxon>Apocrita</taxon>
        <taxon>Aculeata</taxon>
        <taxon>Apoidea</taxon>
        <taxon>Anthophila</taxon>
        <taxon>Apidae</taxon>
        <taxon>Ceratina</taxon>
        <taxon>Zadontomerus</taxon>
    </lineage>
</organism>
<feature type="signal peptide" evidence="2">
    <location>
        <begin position="1"/>
        <end position="17"/>
    </location>
</feature>
<keyword evidence="3" id="KW-1185">Reference proteome</keyword>
<feature type="transmembrane region" description="Helical" evidence="1">
    <location>
        <begin position="429"/>
        <end position="450"/>
    </location>
</feature>
<protein>
    <submittedName>
        <fullName evidence="4">Uncharacterized protein LOC108631805</fullName>
    </submittedName>
</protein>
<feature type="chain" id="PRO_5042497723" evidence="2">
    <location>
        <begin position="18"/>
        <end position="759"/>
    </location>
</feature>
<dbReference type="Pfam" id="PF07898">
    <property type="entry name" value="DUF1676"/>
    <property type="match status" value="3"/>
</dbReference>
<dbReference type="PANTHER" id="PTHR21879">
    <property type="entry name" value="FI03362P-RELATED-RELATED"/>
    <property type="match status" value="1"/>
</dbReference>
<accession>A0AAJ7JFF0</accession>
<evidence type="ECO:0000313" key="3">
    <source>
        <dbReference type="Proteomes" id="UP000694925"/>
    </source>
</evidence>
<proteinExistence type="predicted"/>
<dbReference type="GeneID" id="108631805"/>
<dbReference type="InterPro" id="IPR012464">
    <property type="entry name" value="DUF1676"/>
</dbReference>
<feature type="transmembrane region" description="Helical" evidence="1">
    <location>
        <begin position="545"/>
        <end position="561"/>
    </location>
</feature>
<keyword evidence="1" id="KW-0812">Transmembrane</keyword>
<dbReference type="PANTHER" id="PTHR21879:SF1">
    <property type="entry name" value="FI01546P"/>
    <property type="match status" value="1"/>
</dbReference>
<dbReference type="GO" id="GO:0016020">
    <property type="term" value="C:membrane"/>
    <property type="evidence" value="ECO:0007669"/>
    <property type="project" value="TreeGrafter"/>
</dbReference>
<feature type="transmembrane region" description="Helical" evidence="1">
    <location>
        <begin position="694"/>
        <end position="714"/>
    </location>
</feature>
<keyword evidence="1" id="KW-0472">Membrane</keyword>
<feature type="transmembrane region" description="Helical" evidence="1">
    <location>
        <begin position="669"/>
        <end position="688"/>
    </location>
</feature>
<dbReference type="KEGG" id="ccal:108631805"/>
<name>A0AAJ7JFF0_9HYME</name>
<dbReference type="RefSeq" id="XP_017891459.2">
    <property type="nucleotide sequence ID" value="XM_018035970.2"/>
</dbReference>
<keyword evidence="2" id="KW-0732">Signal</keyword>
<keyword evidence="1" id="KW-1133">Transmembrane helix</keyword>
<evidence type="ECO:0000313" key="4">
    <source>
        <dbReference type="RefSeq" id="XP_017891459.2"/>
    </source>
</evidence>
<gene>
    <name evidence="4" type="primary">LOC108631805</name>
</gene>
<feature type="transmembrane region" description="Helical" evidence="1">
    <location>
        <begin position="397"/>
        <end position="423"/>
    </location>
</feature>
<reference evidence="4" key="1">
    <citation type="submission" date="2025-08" db="UniProtKB">
        <authorList>
            <consortium name="RefSeq"/>
        </authorList>
    </citation>
    <scope>IDENTIFICATION</scope>
    <source>
        <tissue evidence="4">Whole body</tissue>
    </source>
</reference>
<dbReference type="Proteomes" id="UP000694925">
    <property type="component" value="Unplaced"/>
</dbReference>
<sequence>MFKFMVIAAFLAASVLAAPTTQDAPHQPSILEDALTIYGSCSGEQDISVCLKLKALQFVDRAARSANIEVVDGFKFVQTEEAKNSRADNARSLNDIESSLPTEVEAKEAAIDEAIVDRTAKFLSTHTVELSLPEEVSRSFDEARGKKKKIVKSLLPILLLLKLKAAALIPIALGGLALLALKALVIGKIALIISAVIALQKLLGNKNQSYEVVAHPVHSYGHEEHHDHHGWARSAGSDLAYKAYKPSELIMEPTEESILNNEESTSFGEAFGACLASKEFGAFECANRGALSALQSLNHKDNLDFGEVHLERADGYGRELLDLDYDPKDFGNIVKAATRLMERRNLRWNLDNVYPGLQLRAGPMLNGNGILEFVINERAATFSDRHAGPGRQMMRHLLLPFLLGFKFNLASLIPLLFGFLLLLTKKALILTKIALVISGLLGWNSMLAAAPPPVYPGGGFHPYGQEAPFGGSYYEHHNFHHKPFRGYHSNDFEPFSQHVIREVVDVYDNTEQTAKNKRNGKNFFEYVARTSVFSAFLPLSIMKRIGYVILLVHLVLLFDPARSKNEYTKLFDKCAREKNAFDCLKRRALEILDSAIGDDSVYVLNDYVTIGKDPAALPSNASFKNENGTELTLDQKLDSKFHEYIASRSVKLTIPGETFEGRRKKGKGYGALMMGALAVGAMMAQLAYGKIAFIAGTALLTAKIALVLSAIIGLKKLVSGQGGGSHEVIYATGSEHHGGYSGGGYGSGWQRAIEGVSPT</sequence>
<dbReference type="AlphaFoldDB" id="A0AAJ7JFF0"/>